<feature type="region of interest" description="Disordered" evidence="32">
    <location>
        <begin position="760"/>
        <end position="811"/>
    </location>
</feature>
<evidence type="ECO:0000256" key="4">
    <source>
        <dbReference type="ARBA" id="ARBA00007913"/>
    </source>
</evidence>
<dbReference type="HOGENOM" id="CLU_001666_5_0_1"/>
<dbReference type="CDD" id="cd18044">
    <property type="entry name" value="DEXXQc_SMUBP2"/>
    <property type="match status" value="1"/>
</dbReference>
<evidence type="ECO:0000256" key="32">
    <source>
        <dbReference type="SAM" id="MobiDB-lite"/>
    </source>
</evidence>
<feature type="region of interest" description="Disordered" evidence="32">
    <location>
        <begin position="824"/>
        <end position="855"/>
    </location>
</feature>
<evidence type="ECO:0000256" key="1">
    <source>
        <dbReference type="ARBA" id="ARBA00004123"/>
    </source>
</evidence>
<evidence type="ECO:0000256" key="8">
    <source>
        <dbReference type="ARBA" id="ARBA00022555"/>
    </source>
</evidence>
<dbReference type="InterPro" id="IPR041677">
    <property type="entry name" value="DNA2/NAM7_AAA_11"/>
</dbReference>
<sequence length="987" mass="109079">AMAVEQFVSKTLELLQEEREAEIEETRLWQENVSLKDLQDKGVCLLKLHIGSQSTGLYGRTVLVLEPRKHLGFSSLPSNSFGPGDIVGLYDTGGCAADSQVGTGIVTRVCQASVSVAFDDTKDGVSFDTDAVYNLLKLANDVTYKRMKKALNELNGYSNGPAGNLINVLFGETKPSSFSQPNELEFFNKNLDDSQREAVTFALSQRELAVIHGPPGTGKTTTVVEIILQAVKQGQKVLCCAPSNVAVDNLVERLAQSKVKVLRLGHPARLLESIQKHSLDAIIAHSSNADIIDDIRRDIDKAVMGMKTMQKKGERVGLRRELTELRKELKTRETTAMTQILKSADVVLSTNTGACDDGPLKFLPAEHFDWVVIDECAQALESSCWIALLRARKCVLAGDYKQLPPTIKSQKAASKGLSVSLMERLIQMYGDSVVRMLTVQYRMNSAIMEWASDQMYQGKLTAHGSVESHVLKQRDLPGVTCVEETSTPLLLIDTAGCGLNEMEVADEQSKGNQGEVDIVELHIKALTEAGLKAKDIAVIAPYNLQVDLLRQRLSAKHPALEIKSVDGFQGREKEAVVLSLVRSNRKGEVGFLAEDRRINVAVTRARRHIAIVCDTRTVQNHAFLKSLIDHVTQHGEVRTAFEYIHDIVPQNYTHDRKEGKTNTSAAGAKVKDQPPNKARQGKKMAAASCGNINAADGKDQKSTKTTATKEEENKSRYSEIKKQVELFLKDGDRTELQFPPFFNSHDRLLVHQVAEELGLTHESKGEGRDRRITVSRPVQTVLAERLTPEEEMEKVHPNPPESTQELLHQPPVDLKSLHLERMKREQQKREENAQQRKQQNNPPASTAKKNKSVKGKKVKTGACDIAAAAAADDDFDALISAVKKADSVCSFVKCKASVLTLGQLCPHCNRQYCLSHHIPEVHGCGDKAKSHARMRISKEGVLYAGSGRKDMSVDPNKKAYLHRKLDSKLKDLAAQRKAKQDDSEETT</sequence>
<evidence type="ECO:0000256" key="9">
    <source>
        <dbReference type="ARBA" id="ARBA00022723"/>
    </source>
</evidence>
<keyword evidence="22" id="KW-0539">Nucleus</keyword>
<keyword evidence="9" id="KW-0479">Metal-binding</keyword>
<dbReference type="Pfam" id="PF01424">
    <property type="entry name" value="R3H"/>
    <property type="match status" value="1"/>
</dbReference>
<dbReference type="CDD" id="cd02641">
    <property type="entry name" value="R3H_Smubp-2_like"/>
    <property type="match status" value="1"/>
</dbReference>
<dbReference type="PROSITE" id="PS51039">
    <property type="entry name" value="ZF_AN1"/>
    <property type="match status" value="1"/>
</dbReference>
<evidence type="ECO:0000259" key="34">
    <source>
        <dbReference type="PROSITE" id="PS51061"/>
    </source>
</evidence>
<dbReference type="STRING" id="99883.ENSTNIP00000019159"/>
<evidence type="ECO:0000256" key="24">
    <source>
        <dbReference type="ARBA" id="ARBA00023274"/>
    </source>
</evidence>
<organism evidence="35 36">
    <name type="scientific">Tetraodon nigroviridis</name>
    <name type="common">Spotted green pufferfish</name>
    <name type="synonym">Chelonodon nigroviridis</name>
    <dbReference type="NCBI Taxonomy" id="99883"/>
    <lineage>
        <taxon>Eukaryota</taxon>
        <taxon>Metazoa</taxon>
        <taxon>Chordata</taxon>
        <taxon>Craniata</taxon>
        <taxon>Vertebrata</taxon>
        <taxon>Euteleostomi</taxon>
        <taxon>Actinopterygii</taxon>
        <taxon>Neopterygii</taxon>
        <taxon>Teleostei</taxon>
        <taxon>Neoteleostei</taxon>
        <taxon>Acanthomorphata</taxon>
        <taxon>Eupercaria</taxon>
        <taxon>Tetraodontiformes</taxon>
        <taxon>Tetradontoidea</taxon>
        <taxon>Tetraodontidae</taxon>
        <taxon>Tetraodon</taxon>
    </lineage>
</organism>
<keyword evidence="11 31" id="KW-0863">Zinc-finger</keyword>
<dbReference type="SMART" id="SM00487">
    <property type="entry name" value="DEXDc"/>
    <property type="match status" value="1"/>
</dbReference>
<feature type="compositionally biased region" description="Basic and acidic residues" evidence="32">
    <location>
        <begin position="824"/>
        <end position="834"/>
    </location>
</feature>
<keyword evidence="21" id="KW-0804">Transcription</keyword>
<dbReference type="SMART" id="SM00154">
    <property type="entry name" value="ZnF_AN1"/>
    <property type="match status" value="1"/>
</dbReference>
<dbReference type="GO" id="GO:0000049">
    <property type="term" value="F:tRNA binding"/>
    <property type="evidence" value="ECO:0007669"/>
    <property type="project" value="UniProtKB-KW"/>
</dbReference>
<dbReference type="AlphaFoldDB" id="H3DF65"/>
<evidence type="ECO:0000256" key="21">
    <source>
        <dbReference type="ARBA" id="ARBA00023163"/>
    </source>
</evidence>
<dbReference type="InterPro" id="IPR047187">
    <property type="entry name" value="SF1_C_Upf1"/>
</dbReference>
<feature type="compositionally biased region" description="Basic and acidic residues" evidence="32">
    <location>
        <begin position="696"/>
        <end position="716"/>
    </location>
</feature>
<dbReference type="Gene3D" id="4.10.1110.10">
    <property type="entry name" value="AN1-like Zinc finger"/>
    <property type="match status" value="1"/>
</dbReference>
<evidence type="ECO:0000256" key="14">
    <source>
        <dbReference type="ARBA" id="ARBA00022833"/>
    </source>
</evidence>
<name>H3DF65_TETNG</name>
<evidence type="ECO:0000256" key="20">
    <source>
        <dbReference type="ARBA" id="ARBA00023159"/>
    </source>
</evidence>
<evidence type="ECO:0000256" key="27">
    <source>
        <dbReference type="ARBA" id="ARBA00060343"/>
    </source>
</evidence>
<reference evidence="35" key="3">
    <citation type="submission" date="2025-09" db="UniProtKB">
        <authorList>
            <consortium name="Ensembl"/>
        </authorList>
    </citation>
    <scope>IDENTIFICATION</scope>
</reference>
<dbReference type="Gene3D" id="3.40.50.300">
    <property type="entry name" value="P-loop containing nucleotide triphosphate hydrolases"/>
    <property type="match status" value="2"/>
</dbReference>
<protein>
    <recommendedName>
        <fullName evidence="29">DNA-binding protein SMUBP-2</fullName>
        <ecNumber evidence="5">3.6.4.12</ecNumber>
        <ecNumber evidence="6">3.6.4.13</ecNumber>
    </recommendedName>
    <alternativeName>
        <fullName evidence="30">ATP-dependent helicase IGHMBP2</fullName>
    </alternativeName>
</protein>
<dbReference type="GeneTree" id="ENSGT00930000151035"/>
<evidence type="ECO:0000256" key="11">
    <source>
        <dbReference type="ARBA" id="ARBA00022771"/>
    </source>
</evidence>
<evidence type="ECO:0000256" key="19">
    <source>
        <dbReference type="ARBA" id="ARBA00023125"/>
    </source>
</evidence>
<keyword evidence="14" id="KW-0862">Zinc</keyword>
<dbReference type="SUPFAM" id="SSF52540">
    <property type="entry name" value="P-loop containing nucleoside triphosphate hydrolases"/>
    <property type="match status" value="1"/>
</dbReference>
<dbReference type="FunFam" id="2.40.30.270:FF:000001">
    <property type="entry name" value="Immunoglobulin mu DNA-binding protein 2"/>
    <property type="match status" value="1"/>
</dbReference>
<dbReference type="InterPro" id="IPR003593">
    <property type="entry name" value="AAA+_ATPase"/>
</dbReference>
<dbReference type="InterPro" id="IPR035896">
    <property type="entry name" value="AN1-like_Znf"/>
</dbReference>
<dbReference type="SMART" id="SM00393">
    <property type="entry name" value="R3H"/>
    <property type="match status" value="1"/>
</dbReference>
<dbReference type="InParanoid" id="H3DF65"/>
<dbReference type="GO" id="GO:0008270">
    <property type="term" value="F:zinc ion binding"/>
    <property type="evidence" value="ECO:0007669"/>
    <property type="project" value="UniProtKB-KW"/>
</dbReference>
<keyword evidence="8" id="KW-0820">tRNA-binding</keyword>
<dbReference type="PROSITE" id="PS51061">
    <property type="entry name" value="R3H"/>
    <property type="match status" value="1"/>
</dbReference>
<keyword evidence="17" id="KW-0007">Acetylation</keyword>
<comment type="similarity">
    <text evidence="4">Belongs to the DNA2/NAM7 helicase family.</text>
</comment>
<evidence type="ECO:0000256" key="25">
    <source>
        <dbReference type="ARBA" id="ARBA00048432"/>
    </source>
</evidence>
<keyword evidence="10" id="KW-0547">Nucleotide-binding</keyword>
<keyword evidence="15" id="KW-0067">ATP-binding</keyword>
<feature type="domain" description="R3H" evidence="34">
    <location>
        <begin position="714"/>
        <end position="778"/>
    </location>
</feature>
<reference evidence="36" key="1">
    <citation type="journal article" date="2004" name="Nature">
        <title>Genome duplication in the teleost fish Tetraodon nigroviridis reveals the early vertebrate proto-karyotype.</title>
        <authorList>
            <person name="Jaillon O."/>
            <person name="Aury J.-M."/>
            <person name="Brunet F."/>
            <person name="Petit J.-L."/>
            <person name="Stange-Thomann N."/>
            <person name="Mauceli E."/>
            <person name="Bouneau L."/>
            <person name="Fischer C."/>
            <person name="Ozouf-Costaz C."/>
            <person name="Bernot A."/>
            <person name="Nicaud S."/>
            <person name="Jaffe D."/>
            <person name="Fisher S."/>
            <person name="Lutfalla G."/>
            <person name="Dossat C."/>
            <person name="Segurens B."/>
            <person name="Dasilva C."/>
            <person name="Salanoubat M."/>
            <person name="Levy M."/>
            <person name="Boudet N."/>
            <person name="Castellano S."/>
            <person name="Anthouard V."/>
            <person name="Jubin C."/>
            <person name="Castelli V."/>
            <person name="Katinka M."/>
            <person name="Vacherie B."/>
            <person name="Biemont C."/>
            <person name="Skalli Z."/>
            <person name="Cattolico L."/>
            <person name="Poulain J."/>
            <person name="De Berardinis V."/>
            <person name="Cruaud C."/>
            <person name="Duprat S."/>
            <person name="Brottier P."/>
            <person name="Coutanceau J.-P."/>
            <person name="Gouzy J."/>
            <person name="Parra G."/>
            <person name="Lardier G."/>
            <person name="Chapple C."/>
            <person name="McKernan K.J."/>
            <person name="McEwan P."/>
            <person name="Bosak S."/>
            <person name="Kellis M."/>
            <person name="Volff J.-N."/>
            <person name="Guigo R."/>
            <person name="Zody M.C."/>
            <person name="Mesirov J."/>
            <person name="Lindblad-Toh K."/>
            <person name="Birren B."/>
            <person name="Nusbaum C."/>
            <person name="Kahn D."/>
            <person name="Robinson-Rechavi M."/>
            <person name="Laudet V."/>
            <person name="Schachter V."/>
            <person name="Quetier F."/>
            <person name="Saurin W."/>
            <person name="Scarpelli C."/>
            <person name="Wincker P."/>
            <person name="Lander E.S."/>
            <person name="Weissenbach J."/>
            <person name="Roest Crollius H."/>
        </authorList>
    </citation>
    <scope>NUCLEOTIDE SEQUENCE [LARGE SCALE GENOMIC DNA]</scope>
</reference>
<evidence type="ECO:0000256" key="10">
    <source>
        <dbReference type="ARBA" id="ARBA00022741"/>
    </source>
</evidence>
<dbReference type="Pfam" id="PF13086">
    <property type="entry name" value="AAA_11"/>
    <property type="match status" value="1"/>
</dbReference>
<dbReference type="GO" id="GO:0005737">
    <property type="term" value="C:cytoplasm"/>
    <property type="evidence" value="ECO:0007669"/>
    <property type="project" value="UniProtKB-SubCell"/>
</dbReference>
<comment type="catalytic activity">
    <reaction evidence="25">
        <text>ATP + H2O = ADP + phosphate + H(+)</text>
        <dbReference type="Rhea" id="RHEA:13065"/>
        <dbReference type="ChEBI" id="CHEBI:15377"/>
        <dbReference type="ChEBI" id="CHEBI:15378"/>
        <dbReference type="ChEBI" id="CHEBI:30616"/>
        <dbReference type="ChEBI" id="CHEBI:43474"/>
        <dbReference type="ChEBI" id="CHEBI:456216"/>
        <dbReference type="EC" id="3.6.4.12"/>
    </reaction>
    <physiologicalReaction direction="left-to-right" evidence="25">
        <dbReference type="Rhea" id="RHEA:13066"/>
    </physiologicalReaction>
</comment>
<evidence type="ECO:0000256" key="17">
    <source>
        <dbReference type="ARBA" id="ARBA00022990"/>
    </source>
</evidence>
<dbReference type="NCBIfam" id="TIGR00376">
    <property type="entry name" value="IGHMBP2 family helicase"/>
    <property type="match status" value="1"/>
</dbReference>
<reference evidence="35" key="2">
    <citation type="submission" date="2025-08" db="UniProtKB">
        <authorList>
            <consortium name="Ensembl"/>
        </authorList>
    </citation>
    <scope>IDENTIFICATION</scope>
</reference>
<dbReference type="InterPro" id="IPR004483">
    <property type="entry name" value="SMUBP-2/Hcs1-like"/>
</dbReference>
<dbReference type="InterPro" id="IPR014001">
    <property type="entry name" value="Helicase_ATP-bd"/>
</dbReference>
<dbReference type="GO" id="GO:0003724">
    <property type="term" value="F:RNA helicase activity"/>
    <property type="evidence" value="ECO:0007669"/>
    <property type="project" value="UniProtKB-EC"/>
</dbReference>
<comment type="subcellular location">
    <subcellularLocation>
        <location evidence="2">Cell projection</location>
        <location evidence="2">Axon</location>
    </subcellularLocation>
    <subcellularLocation>
        <location evidence="3">Cytoplasm</location>
    </subcellularLocation>
    <subcellularLocation>
        <location evidence="1">Nucleus</location>
    </subcellularLocation>
</comment>
<keyword evidence="23" id="KW-0966">Cell projection</keyword>
<evidence type="ECO:0000256" key="29">
    <source>
        <dbReference type="ARBA" id="ARBA00074890"/>
    </source>
</evidence>
<evidence type="ECO:0000256" key="5">
    <source>
        <dbReference type="ARBA" id="ARBA00012551"/>
    </source>
</evidence>
<dbReference type="GO" id="GO:0016787">
    <property type="term" value="F:hydrolase activity"/>
    <property type="evidence" value="ECO:0007669"/>
    <property type="project" value="UniProtKB-KW"/>
</dbReference>
<evidence type="ECO:0000256" key="12">
    <source>
        <dbReference type="ARBA" id="ARBA00022801"/>
    </source>
</evidence>
<dbReference type="Gene3D" id="2.40.30.270">
    <property type="match status" value="1"/>
</dbReference>
<dbReference type="GO" id="GO:0005634">
    <property type="term" value="C:nucleus"/>
    <property type="evidence" value="ECO:0007669"/>
    <property type="project" value="UniProtKB-SubCell"/>
</dbReference>
<proteinExistence type="inferred from homology"/>
<dbReference type="InterPro" id="IPR027417">
    <property type="entry name" value="P-loop_NTPase"/>
</dbReference>
<dbReference type="Proteomes" id="UP000007303">
    <property type="component" value="Unassembled WGS sequence"/>
</dbReference>
<feature type="region of interest" description="Disordered" evidence="32">
    <location>
        <begin position="652"/>
        <end position="716"/>
    </location>
</feature>
<keyword evidence="20" id="KW-0010">Activator</keyword>
<dbReference type="InterPro" id="IPR000058">
    <property type="entry name" value="Znf_AN1"/>
</dbReference>
<dbReference type="FunFam" id="4.10.1110.10:FF:000002">
    <property type="entry name" value="Immunoglobulin mu DNA-binding protein 2"/>
    <property type="match status" value="1"/>
</dbReference>
<dbReference type="SUPFAM" id="SSF82708">
    <property type="entry name" value="R3H domain"/>
    <property type="match status" value="1"/>
</dbReference>
<keyword evidence="13" id="KW-0347">Helicase</keyword>
<dbReference type="GO" id="GO:0003677">
    <property type="term" value="F:DNA binding"/>
    <property type="evidence" value="ECO:0007669"/>
    <property type="project" value="UniProtKB-KW"/>
</dbReference>
<comment type="function">
    <text evidence="27">5' to 3' helicase that unwinds RNA and DNA duplexes in an ATP-dependent reaction. Specific to 5'-phosphorylated single-stranded guanine-rich sequences. May play a role in RNA metabolism, ribosome biogenesis or initiation of translation. May play a role in regulation of transcription. Interacts with tRNA-Tyr.</text>
</comment>
<dbReference type="GO" id="GO:0005524">
    <property type="term" value="F:ATP binding"/>
    <property type="evidence" value="ECO:0007669"/>
    <property type="project" value="UniProtKB-KW"/>
</dbReference>
<dbReference type="InterPro" id="IPR036867">
    <property type="entry name" value="R3H_dom_sf"/>
</dbReference>
<dbReference type="EC" id="3.6.4.13" evidence="6"/>
<evidence type="ECO:0000256" key="7">
    <source>
        <dbReference type="ARBA" id="ARBA00022490"/>
    </source>
</evidence>
<evidence type="ECO:0000256" key="3">
    <source>
        <dbReference type="ARBA" id="ARBA00004496"/>
    </source>
</evidence>
<dbReference type="GO" id="GO:1990904">
    <property type="term" value="C:ribonucleoprotein complex"/>
    <property type="evidence" value="ECO:0007669"/>
    <property type="project" value="UniProtKB-KW"/>
</dbReference>
<dbReference type="Pfam" id="PF13087">
    <property type="entry name" value="AAA_12"/>
    <property type="match status" value="1"/>
</dbReference>
<dbReference type="CDD" id="cd18808">
    <property type="entry name" value="SF1_C_Upf1"/>
    <property type="match status" value="1"/>
</dbReference>
<feature type="compositionally biased region" description="Polar residues" evidence="32">
    <location>
        <begin position="835"/>
        <end position="844"/>
    </location>
</feature>
<dbReference type="EC" id="3.6.4.12" evidence="5"/>
<dbReference type="Pfam" id="PF21138">
    <property type="entry name" value="SMUBP-2_HCS1_1B"/>
    <property type="match status" value="1"/>
</dbReference>
<keyword evidence="36" id="KW-1185">Reference proteome</keyword>
<dbReference type="SUPFAM" id="SSF118310">
    <property type="entry name" value="AN1-like Zinc finger"/>
    <property type="match status" value="1"/>
</dbReference>
<dbReference type="GO" id="GO:0043139">
    <property type="term" value="F:5'-3' DNA helicase activity"/>
    <property type="evidence" value="ECO:0007669"/>
    <property type="project" value="TreeGrafter"/>
</dbReference>
<evidence type="ECO:0000256" key="6">
    <source>
        <dbReference type="ARBA" id="ARBA00012552"/>
    </source>
</evidence>
<dbReference type="FunFam" id="3.40.50.300:FF:001146">
    <property type="entry name" value="DNA-binding protein SMUBP-2 isoform X1"/>
    <property type="match status" value="1"/>
</dbReference>
<dbReference type="InterPro" id="IPR048761">
    <property type="entry name" value="SMUBP-2_HCS1_1B"/>
</dbReference>
<evidence type="ECO:0000256" key="30">
    <source>
        <dbReference type="ARBA" id="ARBA00082678"/>
    </source>
</evidence>
<keyword evidence="19" id="KW-0238">DNA-binding</keyword>
<evidence type="ECO:0000256" key="15">
    <source>
        <dbReference type="ARBA" id="ARBA00022840"/>
    </source>
</evidence>
<evidence type="ECO:0000256" key="26">
    <source>
        <dbReference type="ARBA" id="ARBA00049390"/>
    </source>
</evidence>
<dbReference type="FunFam" id="3.30.1370.50:FF:000002">
    <property type="entry name" value="Immunoglobulin mu DNA-binding protein 2"/>
    <property type="match status" value="1"/>
</dbReference>
<dbReference type="Gene3D" id="3.30.1370.50">
    <property type="entry name" value="R3H-like domain"/>
    <property type="match status" value="1"/>
</dbReference>
<keyword evidence="16" id="KW-0694">RNA-binding</keyword>
<accession>H3DF65</accession>
<evidence type="ECO:0000256" key="23">
    <source>
        <dbReference type="ARBA" id="ARBA00023273"/>
    </source>
</evidence>
<keyword evidence="7" id="KW-0963">Cytoplasm</keyword>
<comment type="catalytic activity">
    <reaction evidence="26">
        <text>ATP + H2O = ADP + phosphate + H(+)</text>
        <dbReference type="Rhea" id="RHEA:13065"/>
        <dbReference type="ChEBI" id="CHEBI:15377"/>
        <dbReference type="ChEBI" id="CHEBI:15378"/>
        <dbReference type="ChEBI" id="CHEBI:30616"/>
        <dbReference type="ChEBI" id="CHEBI:43474"/>
        <dbReference type="ChEBI" id="CHEBI:456216"/>
        <dbReference type="EC" id="3.6.4.13"/>
    </reaction>
    <physiologicalReaction direction="left-to-right" evidence="26">
        <dbReference type="Rhea" id="RHEA:13066"/>
    </physiologicalReaction>
</comment>
<dbReference type="OMA" id="TIIHGPP"/>
<dbReference type="SMART" id="SM00382">
    <property type="entry name" value="AAA"/>
    <property type="match status" value="1"/>
</dbReference>
<dbReference type="Ensembl" id="ENSTNIT00000019387.1">
    <property type="protein sequence ID" value="ENSTNIP00000019159.1"/>
    <property type="gene ID" value="ENSTNIG00000016069.1"/>
</dbReference>
<dbReference type="GO" id="GO:0030424">
    <property type="term" value="C:axon"/>
    <property type="evidence" value="ECO:0007669"/>
    <property type="project" value="UniProtKB-SubCell"/>
</dbReference>
<comment type="subunit">
    <text evidence="28">Homooligomer. Interacts with RUVBL1. Interacts with RUVBL2. Interacts with GTF3C1. Interacts with ABT1. Interacts with ribosomes.</text>
</comment>
<evidence type="ECO:0000256" key="13">
    <source>
        <dbReference type="ARBA" id="ARBA00022806"/>
    </source>
</evidence>
<dbReference type="InterPro" id="IPR041679">
    <property type="entry name" value="DNA2/NAM7-like_C"/>
</dbReference>
<dbReference type="InterPro" id="IPR050534">
    <property type="entry name" value="Coronavir_polyprotein_1ab"/>
</dbReference>
<feature type="domain" description="AN1-type" evidence="33">
    <location>
        <begin position="883"/>
        <end position="932"/>
    </location>
</feature>
<evidence type="ECO:0000256" key="22">
    <source>
        <dbReference type="ARBA" id="ARBA00023242"/>
    </source>
</evidence>
<dbReference type="FunFam" id="3.40.50.300:FF:001171">
    <property type="entry name" value="DNA-binding protein SMUBP-2"/>
    <property type="match status" value="1"/>
</dbReference>
<dbReference type="PANTHER" id="PTHR43788">
    <property type="entry name" value="DNA2/NAM7 HELICASE FAMILY MEMBER"/>
    <property type="match status" value="1"/>
</dbReference>
<evidence type="ECO:0000256" key="18">
    <source>
        <dbReference type="ARBA" id="ARBA00023015"/>
    </source>
</evidence>
<evidence type="ECO:0000256" key="16">
    <source>
        <dbReference type="ARBA" id="ARBA00022884"/>
    </source>
</evidence>
<evidence type="ECO:0000256" key="31">
    <source>
        <dbReference type="PROSITE-ProRule" id="PRU00449"/>
    </source>
</evidence>
<dbReference type="PANTHER" id="PTHR43788:SF8">
    <property type="entry name" value="DNA-BINDING PROTEIN SMUBP-2"/>
    <property type="match status" value="1"/>
</dbReference>
<evidence type="ECO:0000256" key="28">
    <source>
        <dbReference type="ARBA" id="ARBA00065318"/>
    </source>
</evidence>
<keyword evidence="18" id="KW-0805">Transcription regulation</keyword>
<evidence type="ECO:0000313" key="35">
    <source>
        <dbReference type="Ensembl" id="ENSTNIP00000019159.1"/>
    </source>
</evidence>
<dbReference type="Pfam" id="PF01428">
    <property type="entry name" value="zf-AN1"/>
    <property type="match status" value="1"/>
</dbReference>
<evidence type="ECO:0000313" key="36">
    <source>
        <dbReference type="Proteomes" id="UP000007303"/>
    </source>
</evidence>
<evidence type="ECO:0000256" key="2">
    <source>
        <dbReference type="ARBA" id="ARBA00004489"/>
    </source>
</evidence>
<feature type="compositionally biased region" description="Basic and acidic residues" evidence="32">
    <location>
        <begin position="760"/>
        <end position="772"/>
    </location>
</feature>
<dbReference type="InterPro" id="IPR001374">
    <property type="entry name" value="R3H_dom"/>
</dbReference>
<evidence type="ECO:0000259" key="33">
    <source>
        <dbReference type="PROSITE" id="PS51039"/>
    </source>
</evidence>
<keyword evidence="12" id="KW-0378">Hydrolase</keyword>
<keyword evidence="24" id="KW-0687">Ribonucleoprotein</keyword>
<dbReference type="InterPro" id="IPR034072">
    <property type="entry name" value="R3H_Smubp-2"/>
</dbReference>